<dbReference type="EMBL" id="KN840518">
    <property type="protein sequence ID" value="KIP06428.1"/>
    <property type="molecule type" value="Genomic_DNA"/>
</dbReference>
<dbReference type="HOGENOM" id="CLU_1210219_0_0_1"/>
<feature type="compositionally biased region" description="Low complexity" evidence="1">
    <location>
        <begin position="31"/>
        <end position="44"/>
    </location>
</feature>
<evidence type="ECO:0000313" key="2">
    <source>
        <dbReference type="EMBL" id="KIP06428.1"/>
    </source>
</evidence>
<keyword evidence="3" id="KW-1185">Reference proteome</keyword>
<dbReference type="Proteomes" id="UP000053257">
    <property type="component" value="Unassembled WGS sequence"/>
</dbReference>
<evidence type="ECO:0000256" key="1">
    <source>
        <dbReference type="SAM" id="MobiDB-lite"/>
    </source>
</evidence>
<feature type="compositionally biased region" description="Polar residues" evidence="1">
    <location>
        <begin position="7"/>
        <end position="30"/>
    </location>
</feature>
<organism evidence="2 3">
    <name type="scientific">Phlebiopsis gigantea (strain 11061_1 CR5-6)</name>
    <name type="common">White-rot fungus</name>
    <name type="synonym">Peniophora gigantea</name>
    <dbReference type="NCBI Taxonomy" id="745531"/>
    <lineage>
        <taxon>Eukaryota</taxon>
        <taxon>Fungi</taxon>
        <taxon>Dikarya</taxon>
        <taxon>Basidiomycota</taxon>
        <taxon>Agaricomycotina</taxon>
        <taxon>Agaricomycetes</taxon>
        <taxon>Polyporales</taxon>
        <taxon>Phanerochaetaceae</taxon>
        <taxon>Phlebiopsis</taxon>
    </lineage>
</organism>
<feature type="compositionally biased region" description="Low complexity" evidence="1">
    <location>
        <begin position="87"/>
        <end position="102"/>
    </location>
</feature>
<accession>A0A0C3PJP3</accession>
<evidence type="ECO:0000313" key="3">
    <source>
        <dbReference type="Proteomes" id="UP000053257"/>
    </source>
</evidence>
<gene>
    <name evidence="2" type="ORF">PHLGIDRAFT_460785</name>
</gene>
<dbReference type="AlphaFoldDB" id="A0A0C3PJP3"/>
<protein>
    <submittedName>
        <fullName evidence="2">Uncharacterized protein</fullName>
    </submittedName>
</protein>
<name>A0A0C3PJP3_PHLG1</name>
<feature type="region of interest" description="Disordered" evidence="1">
    <location>
        <begin position="144"/>
        <end position="168"/>
    </location>
</feature>
<sequence length="229" mass="23973">MPRPLANVQTRLPNLAHQTHNTPSHLSVTSPGAPAAPGRSGPKATRVCLSSGHLPLRPHVGLVDGRSLLDASAPPMVEPFVQVASASVSPSGASSPSDPHASATREYSDASAAPATEACPSNAHHTVSSVDDIPWRAHHTWPFGPQDHAILRPAQVPSSGPEETHTLSDAHHPSFVEDYNFDFTDPFGSADYGALVPGPSTAEILSTLTTRLDPSVPSNHSTLEFALGH</sequence>
<feature type="region of interest" description="Disordered" evidence="1">
    <location>
        <begin position="87"/>
        <end position="126"/>
    </location>
</feature>
<feature type="region of interest" description="Disordered" evidence="1">
    <location>
        <begin position="1"/>
        <end position="47"/>
    </location>
</feature>
<reference evidence="2 3" key="1">
    <citation type="journal article" date="2014" name="PLoS Genet.">
        <title>Analysis of the Phlebiopsis gigantea genome, transcriptome and secretome provides insight into its pioneer colonization strategies of wood.</title>
        <authorList>
            <person name="Hori C."/>
            <person name="Ishida T."/>
            <person name="Igarashi K."/>
            <person name="Samejima M."/>
            <person name="Suzuki H."/>
            <person name="Master E."/>
            <person name="Ferreira P."/>
            <person name="Ruiz-Duenas F.J."/>
            <person name="Held B."/>
            <person name="Canessa P."/>
            <person name="Larrondo L.F."/>
            <person name="Schmoll M."/>
            <person name="Druzhinina I.S."/>
            <person name="Kubicek C.P."/>
            <person name="Gaskell J.A."/>
            <person name="Kersten P."/>
            <person name="St John F."/>
            <person name="Glasner J."/>
            <person name="Sabat G."/>
            <person name="Splinter BonDurant S."/>
            <person name="Syed K."/>
            <person name="Yadav J."/>
            <person name="Mgbeahuruike A.C."/>
            <person name="Kovalchuk A."/>
            <person name="Asiegbu F.O."/>
            <person name="Lackner G."/>
            <person name="Hoffmeister D."/>
            <person name="Rencoret J."/>
            <person name="Gutierrez A."/>
            <person name="Sun H."/>
            <person name="Lindquist E."/>
            <person name="Barry K."/>
            <person name="Riley R."/>
            <person name="Grigoriev I.V."/>
            <person name="Henrissat B."/>
            <person name="Kues U."/>
            <person name="Berka R.M."/>
            <person name="Martinez A.T."/>
            <person name="Covert S.F."/>
            <person name="Blanchette R.A."/>
            <person name="Cullen D."/>
        </authorList>
    </citation>
    <scope>NUCLEOTIDE SEQUENCE [LARGE SCALE GENOMIC DNA]</scope>
    <source>
        <strain evidence="2 3">11061_1 CR5-6</strain>
    </source>
</reference>
<proteinExistence type="predicted"/>